<feature type="region of interest" description="Disordered" evidence="4">
    <location>
        <begin position="1"/>
        <end position="25"/>
    </location>
</feature>
<dbReference type="PANTHER" id="PTHR11699">
    <property type="entry name" value="ALDEHYDE DEHYDROGENASE-RELATED"/>
    <property type="match status" value="1"/>
</dbReference>
<comment type="similarity">
    <text evidence="1 3">Belongs to the aldehyde dehydrogenase family.</text>
</comment>
<comment type="caution">
    <text evidence="6">The sequence shown here is derived from an EMBL/GenBank/DDBJ whole genome shotgun (WGS) entry which is preliminary data.</text>
</comment>
<dbReference type="CDD" id="cd07099">
    <property type="entry name" value="ALDH_DDALDH"/>
    <property type="match status" value="1"/>
</dbReference>
<gene>
    <name evidence="6" type="ORF">GCM10023350_45630</name>
</gene>
<dbReference type="Gene3D" id="3.40.605.10">
    <property type="entry name" value="Aldehyde Dehydrogenase, Chain A, domain 1"/>
    <property type="match status" value="1"/>
</dbReference>
<accession>A0ABP8ZEZ4</accession>
<dbReference type="InterPro" id="IPR015590">
    <property type="entry name" value="Aldehyde_DH_dom"/>
</dbReference>
<name>A0ABP8ZEZ4_9ACTN</name>
<dbReference type="EMBL" id="BAABKN010000031">
    <property type="protein sequence ID" value="GAA4755055.1"/>
    <property type="molecule type" value="Genomic_DNA"/>
</dbReference>
<dbReference type="InterPro" id="IPR016161">
    <property type="entry name" value="Ald_DH/histidinol_DH"/>
</dbReference>
<organism evidence="6 7">
    <name type="scientific">Nocardioides endophyticus</name>
    <dbReference type="NCBI Taxonomy" id="1353775"/>
    <lineage>
        <taxon>Bacteria</taxon>
        <taxon>Bacillati</taxon>
        <taxon>Actinomycetota</taxon>
        <taxon>Actinomycetes</taxon>
        <taxon>Propionibacteriales</taxon>
        <taxon>Nocardioidaceae</taxon>
        <taxon>Nocardioides</taxon>
    </lineage>
</organism>
<keyword evidence="7" id="KW-1185">Reference proteome</keyword>
<dbReference type="InterPro" id="IPR016162">
    <property type="entry name" value="Ald_DH_N"/>
</dbReference>
<feature type="compositionally biased region" description="Polar residues" evidence="4">
    <location>
        <begin position="12"/>
        <end position="22"/>
    </location>
</feature>
<evidence type="ECO:0000259" key="5">
    <source>
        <dbReference type="Pfam" id="PF00171"/>
    </source>
</evidence>
<dbReference type="Proteomes" id="UP001499882">
    <property type="component" value="Unassembled WGS sequence"/>
</dbReference>
<dbReference type="Gene3D" id="3.40.309.10">
    <property type="entry name" value="Aldehyde Dehydrogenase, Chain A, domain 2"/>
    <property type="match status" value="1"/>
</dbReference>
<sequence length="500" mass="52527">MTVMTQAPARPQSGSTFESLNPATGEVVGTHPVQTAEEVQAAVARAREEAAWWGGLSFGERKTHLNAWKTSMTQRLPELAELMRLEMGKPVGDAMLEAGLAMEHVSWAAGHAGRVLGRRRVSPGLMMVNQSASVAFKPLGVVGVIGPWNYPVFTPLGSVAYALAAGNAVVFKPSEHTPGVGAWMVQAFQDAVGRPVLQLVTGLGATGAALCRAGVDKVAFTGSTATGKKVMAACAETLTPVVIEAGGKDSVIVDADADVEAAADAALWGACSNAGQTCIGVERVYVHEKVYDEFLSTITAKAAVLRADRDGKIGPITMPSQVGVIRSHVQDALDHGGRAVVGGIDAVGERFVQPTILVDVPEDSLAVQEETFGPTMTIAKVRTMDEAIEKTNATRYGLGNTVFSKVNGMAIAERVRSGMSAVNGVISFAGIPSLPFGGVGDSGFGRIHGPEGLKEFTYAKAIARQRFKPMINLTSFDRTAKADKQLAQVIGLLHGRAKKR</sequence>
<evidence type="ECO:0000256" key="1">
    <source>
        <dbReference type="ARBA" id="ARBA00009986"/>
    </source>
</evidence>
<evidence type="ECO:0000313" key="7">
    <source>
        <dbReference type="Proteomes" id="UP001499882"/>
    </source>
</evidence>
<keyword evidence="2 3" id="KW-0560">Oxidoreductase</keyword>
<feature type="domain" description="Aldehyde dehydrogenase" evidence="5">
    <location>
        <begin position="12"/>
        <end position="462"/>
    </location>
</feature>
<evidence type="ECO:0000256" key="4">
    <source>
        <dbReference type="SAM" id="MobiDB-lite"/>
    </source>
</evidence>
<evidence type="ECO:0000256" key="3">
    <source>
        <dbReference type="PIRNR" id="PIRNR036492"/>
    </source>
</evidence>
<dbReference type="InterPro" id="IPR012394">
    <property type="entry name" value="Aldehyde_DH_NAD(P)"/>
</dbReference>
<evidence type="ECO:0000313" key="6">
    <source>
        <dbReference type="EMBL" id="GAA4755055.1"/>
    </source>
</evidence>
<proteinExistence type="inferred from homology"/>
<dbReference type="InterPro" id="IPR016163">
    <property type="entry name" value="Ald_DH_C"/>
</dbReference>
<evidence type="ECO:0000256" key="2">
    <source>
        <dbReference type="ARBA" id="ARBA00023002"/>
    </source>
</evidence>
<dbReference type="Pfam" id="PF00171">
    <property type="entry name" value="Aldedh"/>
    <property type="match status" value="1"/>
</dbReference>
<reference evidence="7" key="1">
    <citation type="journal article" date="2019" name="Int. J. Syst. Evol. Microbiol.">
        <title>The Global Catalogue of Microorganisms (GCM) 10K type strain sequencing project: providing services to taxonomists for standard genome sequencing and annotation.</title>
        <authorList>
            <consortium name="The Broad Institute Genomics Platform"/>
            <consortium name="The Broad Institute Genome Sequencing Center for Infectious Disease"/>
            <person name="Wu L."/>
            <person name="Ma J."/>
        </authorList>
    </citation>
    <scope>NUCLEOTIDE SEQUENCE [LARGE SCALE GENOMIC DNA]</scope>
    <source>
        <strain evidence="7">JCM 18532</strain>
    </source>
</reference>
<protein>
    <recommendedName>
        <fullName evidence="3">Aldehyde dehydrogenase</fullName>
    </recommendedName>
</protein>
<dbReference type="SUPFAM" id="SSF53720">
    <property type="entry name" value="ALDH-like"/>
    <property type="match status" value="1"/>
</dbReference>
<dbReference type="PIRSF" id="PIRSF036492">
    <property type="entry name" value="ALDH"/>
    <property type="match status" value="1"/>
</dbReference>